<gene>
    <name evidence="1" type="ORF">EV209_0667</name>
</gene>
<sequence length="165" mass="18677">MFRKFYPGEYAASAYEVNYESLWEQGIRGIIFDIDNTLVHHGAPADARAVSLVRRLKQTGFSVCLISNNSRERVQPFAEAVGAEFLEDAGKPSKRGYLHAVKLLGCPISQVIFIGDQVFTDIYGANRAGLRSVLVGPLDPREEIQIVLKRRLERIVLYFYKKKLK</sequence>
<keyword evidence="2" id="KW-1185">Reference proteome</keyword>
<reference evidence="1 2" key="1">
    <citation type="submission" date="2019-02" db="EMBL/GenBank/DDBJ databases">
        <title>Genomic Encyclopedia of Type Strains, Phase IV (KMG-IV): sequencing the most valuable type-strain genomes for metagenomic binning, comparative biology and taxonomic classification.</title>
        <authorList>
            <person name="Goeker M."/>
        </authorList>
    </citation>
    <scope>NUCLEOTIDE SEQUENCE [LARGE SCALE GENOMIC DNA]</scope>
    <source>
        <strain evidence="1 2">DSM 29486</strain>
    </source>
</reference>
<dbReference type="NCBIfam" id="TIGR01662">
    <property type="entry name" value="HAD-SF-IIIA"/>
    <property type="match status" value="1"/>
</dbReference>
<evidence type="ECO:0000313" key="1">
    <source>
        <dbReference type="EMBL" id="RZT02548.1"/>
    </source>
</evidence>
<dbReference type="InterPro" id="IPR036412">
    <property type="entry name" value="HAD-like_sf"/>
</dbReference>
<accession>A0A4Q7PR66</accession>
<name>A0A4Q7PR66_9FIRM</name>
<organism evidence="1 2">
    <name type="scientific">Cuneatibacter caecimuris</name>
    <dbReference type="NCBI Taxonomy" id="1796618"/>
    <lineage>
        <taxon>Bacteria</taxon>
        <taxon>Bacillati</taxon>
        <taxon>Bacillota</taxon>
        <taxon>Clostridia</taxon>
        <taxon>Lachnospirales</taxon>
        <taxon>Lachnospiraceae</taxon>
        <taxon>Cuneatibacter</taxon>
    </lineage>
</organism>
<dbReference type="RefSeq" id="WP_130433017.1">
    <property type="nucleotide sequence ID" value="NZ_SGXF01000001.1"/>
</dbReference>
<dbReference type="PANTHER" id="PTHR19288:SF25">
    <property type="entry name" value="PHOSPHATIDYLGLYCEROPHOSPHATASE GEP4, MITOCHONDRIAL"/>
    <property type="match status" value="1"/>
</dbReference>
<dbReference type="OrthoDB" id="9787572at2"/>
<dbReference type="Pfam" id="PF00702">
    <property type="entry name" value="Hydrolase"/>
    <property type="match status" value="1"/>
</dbReference>
<dbReference type="EMBL" id="SGXF01000001">
    <property type="protein sequence ID" value="RZT02548.1"/>
    <property type="molecule type" value="Genomic_DNA"/>
</dbReference>
<dbReference type="PANTHER" id="PTHR19288">
    <property type="entry name" value="4-NITROPHENYLPHOSPHATASE-RELATED"/>
    <property type="match status" value="1"/>
</dbReference>
<dbReference type="SUPFAM" id="SSF56784">
    <property type="entry name" value="HAD-like"/>
    <property type="match status" value="1"/>
</dbReference>
<evidence type="ECO:0008006" key="3">
    <source>
        <dbReference type="Google" id="ProtNLM"/>
    </source>
</evidence>
<protein>
    <recommendedName>
        <fullName evidence="3">YqeG family HAD IIIA-type phosphatase</fullName>
    </recommendedName>
</protein>
<dbReference type="AlphaFoldDB" id="A0A4Q7PR66"/>
<dbReference type="InterPro" id="IPR006439">
    <property type="entry name" value="HAD-SF_hydro_IA"/>
</dbReference>
<dbReference type="NCBIfam" id="TIGR01668">
    <property type="entry name" value="YqeG_hyp_ppase"/>
    <property type="match status" value="1"/>
</dbReference>
<dbReference type="Proteomes" id="UP000292927">
    <property type="component" value="Unassembled WGS sequence"/>
</dbReference>
<dbReference type="Gene3D" id="3.40.50.1000">
    <property type="entry name" value="HAD superfamily/HAD-like"/>
    <property type="match status" value="1"/>
</dbReference>
<dbReference type="NCBIfam" id="TIGR01549">
    <property type="entry name" value="HAD-SF-IA-v1"/>
    <property type="match status" value="1"/>
</dbReference>
<proteinExistence type="predicted"/>
<evidence type="ECO:0000313" key="2">
    <source>
        <dbReference type="Proteomes" id="UP000292927"/>
    </source>
</evidence>
<dbReference type="GO" id="GO:0005737">
    <property type="term" value="C:cytoplasm"/>
    <property type="evidence" value="ECO:0007669"/>
    <property type="project" value="TreeGrafter"/>
</dbReference>
<dbReference type="InterPro" id="IPR023214">
    <property type="entry name" value="HAD_sf"/>
</dbReference>
<dbReference type="InterPro" id="IPR006549">
    <property type="entry name" value="HAD-SF_hydro_IIIA"/>
</dbReference>
<dbReference type="InterPro" id="IPR010021">
    <property type="entry name" value="PGPP1/Gep4"/>
</dbReference>
<comment type="caution">
    <text evidence="1">The sequence shown here is derived from an EMBL/GenBank/DDBJ whole genome shotgun (WGS) entry which is preliminary data.</text>
</comment>
<dbReference type="GO" id="GO:0008962">
    <property type="term" value="F:phosphatidylglycerophosphatase activity"/>
    <property type="evidence" value="ECO:0007669"/>
    <property type="project" value="InterPro"/>
</dbReference>